<protein>
    <submittedName>
        <fullName evidence="2">Uncharacterized protein</fullName>
    </submittedName>
</protein>
<reference evidence="2 3" key="1">
    <citation type="submission" date="2015-07" db="EMBL/GenBank/DDBJ databases">
        <title>The genome of Eufriesea mexicana.</title>
        <authorList>
            <person name="Pan H."/>
            <person name="Kapheim K."/>
        </authorList>
    </citation>
    <scope>NUCLEOTIDE SEQUENCE [LARGE SCALE GENOMIC DNA]</scope>
    <source>
        <strain evidence="2">0111107269</strain>
        <tissue evidence="2">Whole body</tissue>
    </source>
</reference>
<dbReference type="Proteomes" id="UP000250275">
    <property type="component" value="Unassembled WGS sequence"/>
</dbReference>
<feature type="compositionally biased region" description="Basic and acidic residues" evidence="1">
    <location>
        <begin position="384"/>
        <end position="412"/>
    </location>
</feature>
<evidence type="ECO:0000313" key="3">
    <source>
        <dbReference type="Proteomes" id="UP000250275"/>
    </source>
</evidence>
<feature type="compositionally biased region" description="Polar residues" evidence="1">
    <location>
        <begin position="130"/>
        <end position="147"/>
    </location>
</feature>
<keyword evidence="3" id="KW-1185">Reference proteome</keyword>
<accession>A0A310SLU2</accession>
<feature type="region of interest" description="Disordered" evidence="1">
    <location>
        <begin position="65"/>
        <end position="178"/>
    </location>
</feature>
<feature type="compositionally biased region" description="Basic and acidic residues" evidence="1">
    <location>
        <begin position="82"/>
        <end position="114"/>
    </location>
</feature>
<gene>
    <name evidence="2" type="ORF">WN48_01807</name>
</gene>
<dbReference type="AlphaFoldDB" id="A0A310SLU2"/>
<evidence type="ECO:0000256" key="1">
    <source>
        <dbReference type="SAM" id="MobiDB-lite"/>
    </source>
</evidence>
<evidence type="ECO:0000313" key="2">
    <source>
        <dbReference type="EMBL" id="OAD57549.1"/>
    </source>
</evidence>
<organism evidence="2 3">
    <name type="scientific">Eufriesea mexicana</name>
    <dbReference type="NCBI Taxonomy" id="516756"/>
    <lineage>
        <taxon>Eukaryota</taxon>
        <taxon>Metazoa</taxon>
        <taxon>Ecdysozoa</taxon>
        <taxon>Arthropoda</taxon>
        <taxon>Hexapoda</taxon>
        <taxon>Insecta</taxon>
        <taxon>Pterygota</taxon>
        <taxon>Neoptera</taxon>
        <taxon>Endopterygota</taxon>
        <taxon>Hymenoptera</taxon>
        <taxon>Apocrita</taxon>
        <taxon>Aculeata</taxon>
        <taxon>Apoidea</taxon>
        <taxon>Anthophila</taxon>
        <taxon>Apidae</taxon>
        <taxon>Eufriesea</taxon>
    </lineage>
</organism>
<proteinExistence type="predicted"/>
<name>A0A310SLU2_9HYME</name>
<dbReference type="OrthoDB" id="7698997at2759"/>
<feature type="region of interest" description="Disordered" evidence="1">
    <location>
        <begin position="379"/>
        <end position="412"/>
    </location>
</feature>
<sequence length="412" mass="47621">MQVSTYDEVAFRFHVRSNALVAILEVSNVRAYLQLPSSPRTLNETRHEIRCKFCPVDLEIRRNPPRELREVPTQHGASNAESVKKENPAQKKRRSTTEEHSRTNRDSSEKKDPQEWTTVISKPKRFRPSQAMTRSSSSNVHISSTPKTPRPNLPEHLQGRYNKTSQRSLKERARGHSQSRDVLIPIPHIQRYHSPTDKTIYNRISNKLKGKLKELRDNSFQNYIVNLSRYDNSIWRATNSMPNRTFLSKEESVAPGRNPSKNRLTLNSSVTRLRVTGPLWKHSRHLCLGDVAYNVIKTYHARRDAEKKTTMSITSANSTTWECKECLVALHIPKCFEIYHTEETSNGFGYQTRCVDKMCYQSSTTARRRNMILRSRRHKTVVGTKREDRKLKAENEAKDSKSGDDTPHTQIA</sequence>
<dbReference type="EMBL" id="KQ761419">
    <property type="protein sequence ID" value="OAD57549.1"/>
    <property type="molecule type" value="Genomic_DNA"/>
</dbReference>